<proteinExistence type="predicted"/>
<accession>A0A0R3TH21</accession>
<protein>
    <submittedName>
        <fullName evidence="4">DDE Tnp4 domain-containing protein</fullName>
    </submittedName>
</protein>
<evidence type="ECO:0000313" key="4">
    <source>
        <dbReference type="WBParaSite" id="HNAJ_0000636201-mRNA-1"/>
    </source>
</evidence>
<reference evidence="2 3" key="2">
    <citation type="submission" date="2018-11" db="EMBL/GenBank/DDBJ databases">
        <authorList>
            <consortium name="Pathogen Informatics"/>
        </authorList>
    </citation>
    <scope>NUCLEOTIDE SEQUENCE [LARGE SCALE GENOMIC DNA]</scope>
</reference>
<gene>
    <name evidence="2" type="ORF">HNAJ_LOCUS6358</name>
</gene>
<feature type="compositionally biased region" description="Polar residues" evidence="1">
    <location>
        <begin position="23"/>
        <end position="35"/>
    </location>
</feature>
<sequence length="211" mass="24320">MMCSLRHSSRRQYVEQTIREESLQSPSTDQGNVESTVRMDEESGDNFVNLLPTLKRYLDGLCRTIENISRGAHRYYLKDNARIQVISFLLDNGPLLNILAEVNPTVEGIFNRLRACIGHIGYLNRTLCAYDKFVAKLEIGQRTILSASSTFHAKKAFQMFYLKYVRQIQAIAPYHESARFAIRACRRLRREWIDNALNEGIRPEVLESCSI</sequence>
<keyword evidence="3" id="KW-1185">Reference proteome</keyword>
<evidence type="ECO:0000256" key="1">
    <source>
        <dbReference type="SAM" id="MobiDB-lite"/>
    </source>
</evidence>
<evidence type="ECO:0000313" key="2">
    <source>
        <dbReference type="EMBL" id="VDO02218.1"/>
    </source>
</evidence>
<dbReference type="WBParaSite" id="HNAJ_0000636201-mRNA-1">
    <property type="protein sequence ID" value="HNAJ_0000636201-mRNA-1"/>
    <property type="gene ID" value="HNAJ_0000636201"/>
</dbReference>
<reference evidence="4" key="1">
    <citation type="submission" date="2017-02" db="UniProtKB">
        <authorList>
            <consortium name="WormBaseParasite"/>
        </authorList>
    </citation>
    <scope>IDENTIFICATION</scope>
</reference>
<feature type="region of interest" description="Disordered" evidence="1">
    <location>
        <begin position="16"/>
        <end position="38"/>
    </location>
</feature>
<dbReference type="OrthoDB" id="6318588at2759"/>
<dbReference type="AlphaFoldDB" id="A0A0R3TH21"/>
<organism evidence="4">
    <name type="scientific">Rodentolepis nana</name>
    <name type="common">Dwarf tapeworm</name>
    <name type="synonym">Hymenolepis nana</name>
    <dbReference type="NCBI Taxonomy" id="102285"/>
    <lineage>
        <taxon>Eukaryota</taxon>
        <taxon>Metazoa</taxon>
        <taxon>Spiralia</taxon>
        <taxon>Lophotrochozoa</taxon>
        <taxon>Platyhelminthes</taxon>
        <taxon>Cestoda</taxon>
        <taxon>Eucestoda</taxon>
        <taxon>Cyclophyllidea</taxon>
        <taxon>Hymenolepididae</taxon>
        <taxon>Rodentolepis</taxon>
    </lineage>
</organism>
<name>A0A0R3TH21_RODNA</name>
<evidence type="ECO:0000313" key="3">
    <source>
        <dbReference type="Proteomes" id="UP000278807"/>
    </source>
</evidence>
<dbReference type="EMBL" id="UZAE01006782">
    <property type="protein sequence ID" value="VDO02218.1"/>
    <property type="molecule type" value="Genomic_DNA"/>
</dbReference>
<dbReference type="Proteomes" id="UP000278807">
    <property type="component" value="Unassembled WGS sequence"/>
</dbReference>